<dbReference type="PANTHER" id="PTHR24379">
    <property type="entry name" value="KRAB AND ZINC FINGER DOMAIN-CONTAINING"/>
    <property type="match status" value="1"/>
</dbReference>
<keyword evidence="8" id="KW-1185">Reference proteome</keyword>
<evidence type="ECO:0000256" key="2">
    <source>
        <dbReference type="ARBA" id="ARBA00022737"/>
    </source>
</evidence>
<evidence type="ECO:0000256" key="3">
    <source>
        <dbReference type="ARBA" id="ARBA00022771"/>
    </source>
</evidence>
<evidence type="ECO:0000256" key="4">
    <source>
        <dbReference type="ARBA" id="ARBA00022833"/>
    </source>
</evidence>
<evidence type="ECO:0000313" key="7">
    <source>
        <dbReference type="EMBL" id="CAI0381763.1"/>
    </source>
</evidence>
<comment type="caution">
    <text evidence="7">The sequence shown here is derived from an EMBL/GenBank/DDBJ whole genome shotgun (WGS) entry which is preliminary data.</text>
</comment>
<dbReference type="InterPro" id="IPR013087">
    <property type="entry name" value="Znf_C2H2_type"/>
</dbReference>
<dbReference type="SUPFAM" id="SSF57667">
    <property type="entry name" value="beta-beta-alpha zinc fingers"/>
    <property type="match status" value="1"/>
</dbReference>
<dbReference type="PROSITE" id="PS00028">
    <property type="entry name" value="ZINC_FINGER_C2H2_1"/>
    <property type="match status" value="2"/>
</dbReference>
<dbReference type="SMART" id="SM00355">
    <property type="entry name" value="ZnF_C2H2"/>
    <property type="match status" value="3"/>
</dbReference>
<keyword evidence="1" id="KW-0479">Metal-binding</keyword>
<organism evidence="7 8">
    <name type="scientific">Linum tenue</name>
    <dbReference type="NCBI Taxonomy" id="586396"/>
    <lineage>
        <taxon>Eukaryota</taxon>
        <taxon>Viridiplantae</taxon>
        <taxon>Streptophyta</taxon>
        <taxon>Embryophyta</taxon>
        <taxon>Tracheophyta</taxon>
        <taxon>Spermatophyta</taxon>
        <taxon>Magnoliopsida</taxon>
        <taxon>eudicotyledons</taxon>
        <taxon>Gunneridae</taxon>
        <taxon>Pentapetalae</taxon>
        <taxon>rosids</taxon>
        <taxon>fabids</taxon>
        <taxon>Malpighiales</taxon>
        <taxon>Linaceae</taxon>
        <taxon>Linum</taxon>
    </lineage>
</organism>
<reference evidence="7" key="1">
    <citation type="submission" date="2022-08" db="EMBL/GenBank/DDBJ databases">
        <authorList>
            <person name="Gutierrez-Valencia J."/>
        </authorList>
    </citation>
    <scope>NUCLEOTIDE SEQUENCE</scope>
</reference>
<sequence length="150" mass="17090">MLLASSPRILSTSWDLTKKTLFSLLSHLHPQRTILPFLLLTSPPLHPTILLLISDSHGMANEEKTFPCNACPKQFEKLGDIAKHHSSTHRQLPFLCGRCGQCFVSKGEIDKHAEEPHCGKCGKHFRTKSDLLPHVRIPHPQPARRRQRRR</sequence>
<evidence type="ECO:0000313" key="8">
    <source>
        <dbReference type="Proteomes" id="UP001154282"/>
    </source>
</evidence>
<dbReference type="InterPro" id="IPR036236">
    <property type="entry name" value="Znf_C2H2_sf"/>
</dbReference>
<evidence type="ECO:0000256" key="5">
    <source>
        <dbReference type="PROSITE-ProRule" id="PRU00042"/>
    </source>
</evidence>
<dbReference type="Proteomes" id="UP001154282">
    <property type="component" value="Unassembled WGS sequence"/>
</dbReference>
<accession>A0AAV0H9T4</accession>
<feature type="domain" description="C2H2-type" evidence="6">
    <location>
        <begin position="94"/>
        <end position="122"/>
    </location>
</feature>
<proteinExistence type="predicted"/>
<gene>
    <name evidence="7" type="ORF">LITE_LOCUS3285</name>
</gene>
<dbReference type="PROSITE" id="PS50157">
    <property type="entry name" value="ZINC_FINGER_C2H2_2"/>
    <property type="match status" value="2"/>
</dbReference>
<dbReference type="EMBL" id="CAMGYJ010000002">
    <property type="protein sequence ID" value="CAI0381763.1"/>
    <property type="molecule type" value="Genomic_DNA"/>
</dbReference>
<dbReference type="Gene3D" id="3.30.160.60">
    <property type="entry name" value="Classic Zinc Finger"/>
    <property type="match status" value="1"/>
</dbReference>
<keyword evidence="4" id="KW-0862">Zinc</keyword>
<name>A0AAV0H9T4_9ROSI</name>
<dbReference type="AlphaFoldDB" id="A0AAV0H9T4"/>
<dbReference type="PANTHER" id="PTHR24379:SF121">
    <property type="entry name" value="C2H2-TYPE DOMAIN-CONTAINING PROTEIN"/>
    <property type="match status" value="1"/>
</dbReference>
<keyword evidence="3 5" id="KW-0863">Zinc-finger</keyword>
<keyword evidence="2" id="KW-0677">Repeat</keyword>
<dbReference type="Pfam" id="PF00096">
    <property type="entry name" value="zf-C2H2"/>
    <property type="match status" value="1"/>
</dbReference>
<dbReference type="GO" id="GO:0008270">
    <property type="term" value="F:zinc ion binding"/>
    <property type="evidence" value="ECO:0007669"/>
    <property type="project" value="UniProtKB-KW"/>
</dbReference>
<feature type="domain" description="C2H2-type" evidence="6">
    <location>
        <begin position="66"/>
        <end position="89"/>
    </location>
</feature>
<protein>
    <recommendedName>
        <fullName evidence="6">C2H2-type domain-containing protein</fullName>
    </recommendedName>
</protein>
<evidence type="ECO:0000259" key="6">
    <source>
        <dbReference type="PROSITE" id="PS50157"/>
    </source>
</evidence>
<evidence type="ECO:0000256" key="1">
    <source>
        <dbReference type="ARBA" id="ARBA00022723"/>
    </source>
</evidence>